<dbReference type="OrthoDB" id="1436613at2759"/>
<dbReference type="EMBL" id="KZ669529">
    <property type="protein sequence ID" value="PPR85144.1"/>
    <property type="molecule type" value="Genomic_DNA"/>
</dbReference>
<dbReference type="Proteomes" id="UP000239757">
    <property type="component" value="Unassembled WGS sequence"/>
</dbReference>
<protein>
    <submittedName>
        <fullName evidence="1">Uncharacterized protein</fullName>
    </submittedName>
</protein>
<gene>
    <name evidence="1" type="ORF">GOBAR_AA35547</name>
</gene>
<organism evidence="1 2">
    <name type="scientific">Gossypium barbadense</name>
    <name type="common">Sea Island cotton</name>
    <name type="synonym">Hibiscus barbadensis</name>
    <dbReference type="NCBI Taxonomy" id="3634"/>
    <lineage>
        <taxon>Eukaryota</taxon>
        <taxon>Viridiplantae</taxon>
        <taxon>Streptophyta</taxon>
        <taxon>Embryophyta</taxon>
        <taxon>Tracheophyta</taxon>
        <taxon>Spermatophyta</taxon>
        <taxon>Magnoliopsida</taxon>
        <taxon>eudicotyledons</taxon>
        <taxon>Gunneridae</taxon>
        <taxon>Pentapetalae</taxon>
        <taxon>rosids</taxon>
        <taxon>malvids</taxon>
        <taxon>Malvales</taxon>
        <taxon>Malvaceae</taxon>
        <taxon>Malvoideae</taxon>
        <taxon>Gossypium</taxon>
    </lineage>
</organism>
<reference evidence="1 2" key="1">
    <citation type="submission" date="2015-01" db="EMBL/GenBank/DDBJ databases">
        <title>Genome of allotetraploid Gossypium barbadense reveals genomic plasticity and fiber elongation in cotton evolution.</title>
        <authorList>
            <person name="Chen X."/>
            <person name="Liu X."/>
            <person name="Zhao B."/>
            <person name="Zheng H."/>
            <person name="Hu Y."/>
            <person name="Lu G."/>
            <person name="Yang C."/>
            <person name="Chen J."/>
            <person name="Shan C."/>
            <person name="Zhang L."/>
            <person name="Zhou Y."/>
            <person name="Wang L."/>
            <person name="Guo W."/>
            <person name="Bai Y."/>
            <person name="Ruan J."/>
            <person name="Shangguan X."/>
            <person name="Mao Y."/>
            <person name="Jiang J."/>
            <person name="Zhu Y."/>
            <person name="Lei J."/>
            <person name="Kang H."/>
            <person name="Chen S."/>
            <person name="He X."/>
            <person name="Wang R."/>
            <person name="Wang Y."/>
            <person name="Chen J."/>
            <person name="Wang L."/>
            <person name="Yu S."/>
            <person name="Wang B."/>
            <person name="Wei J."/>
            <person name="Song S."/>
            <person name="Lu X."/>
            <person name="Gao Z."/>
            <person name="Gu W."/>
            <person name="Deng X."/>
            <person name="Ma D."/>
            <person name="Wang S."/>
            <person name="Liang W."/>
            <person name="Fang L."/>
            <person name="Cai C."/>
            <person name="Zhu X."/>
            <person name="Zhou B."/>
            <person name="Zhang Y."/>
            <person name="Chen Z."/>
            <person name="Xu S."/>
            <person name="Zhu R."/>
            <person name="Wang S."/>
            <person name="Zhang T."/>
            <person name="Zhao G."/>
        </authorList>
    </citation>
    <scope>NUCLEOTIDE SEQUENCE [LARGE SCALE GENOMIC DNA]</scope>
    <source>
        <strain evidence="2">cv. Xinhai21</strain>
        <tissue evidence="1">Leaf</tissue>
    </source>
</reference>
<name>A0A2P5W227_GOSBA</name>
<evidence type="ECO:0000313" key="2">
    <source>
        <dbReference type="Proteomes" id="UP000239757"/>
    </source>
</evidence>
<evidence type="ECO:0000313" key="1">
    <source>
        <dbReference type="EMBL" id="PPR85144.1"/>
    </source>
</evidence>
<sequence length="72" mass="8106">MDGMWQVRIGIWSGNAKNIGQIDVEGIDWSTLFPIICRCLWKCRNAFVFKDASNSNGEVVSLVYLGLKVQLT</sequence>
<accession>A0A2P5W227</accession>
<dbReference type="AlphaFoldDB" id="A0A2P5W227"/>
<proteinExistence type="predicted"/>